<dbReference type="Proteomes" id="UP001227162">
    <property type="component" value="Unassembled WGS sequence"/>
</dbReference>
<comment type="caution">
    <text evidence="1">The sequence shown here is derived from an EMBL/GenBank/DDBJ whole genome shotgun (WGS) entry which is preliminary data.</text>
</comment>
<name>A0AAJ1UEE1_9RHOB</name>
<evidence type="ECO:0000313" key="2">
    <source>
        <dbReference type="Proteomes" id="UP001227162"/>
    </source>
</evidence>
<evidence type="ECO:0008006" key="3">
    <source>
        <dbReference type="Google" id="ProtNLM"/>
    </source>
</evidence>
<dbReference type="SUPFAM" id="SSF52540">
    <property type="entry name" value="P-loop containing nucleoside triphosphate hydrolases"/>
    <property type="match status" value="1"/>
</dbReference>
<gene>
    <name evidence="1" type="ORF">NOI20_17725</name>
</gene>
<keyword evidence="2" id="KW-1185">Reference proteome</keyword>
<dbReference type="EMBL" id="JANFFA010000009">
    <property type="protein sequence ID" value="MDQ2095958.1"/>
    <property type="molecule type" value="Genomic_DNA"/>
</dbReference>
<reference evidence="1" key="2">
    <citation type="submission" date="2023-04" db="EMBL/GenBank/DDBJ databases">
        <title>'Rhodoalgimonas zhirmunskyi' gen. nov., isolated from a red alga.</title>
        <authorList>
            <person name="Nedashkovskaya O.I."/>
            <person name="Otstavnykh N.Y."/>
            <person name="Bystritskaya E.P."/>
            <person name="Balabanova L.A."/>
            <person name="Isaeva M.P."/>
        </authorList>
    </citation>
    <scope>NUCLEOTIDE SEQUENCE</scope>
    <source>
        <strain evidence="1">10Alg 79</strain>
    </source>
</reference>
<sequence>MTTIKLYLGAHKTATTHLQGILMANRDLLAEDGTVLSAPQDVRNSWLPGLFKAQKALMETGEIPDEIAAPLREWMPQDGTWILTEENIIGIPFELSRVPGIYPVAGKRLATLKALFPEARMEFYFSVRSYDSFYRSMYSEVVRNRGFMTFDTFYNEKRFATNSWVRFTELVAGAIAPENIVFWRFEDFRAVMPQALQLISGRDDTEAMAARYAPETTRPSLSQKTLDILGDIAPAIGVPEALRLTEMINRHYAVADGHAPLQVFDTETSARFKAQYQADLAEITQRFPDLKMLAPA</sequence>
<organism evidence="1 2">
    <name type="scientific">Rhodalgimonas zhirmunskyi</name>
    <dbReference type="NCBI Taxonomy" id="2964767"/>
    <lineage>
        <taxon>Bacteria</taxon>
        <taxon>Pseudomonadati</taxon>
        <taxon>Pseudomonadota</taxon>
        <taxon>Alphaproteobacteria</taxon>
        <taxon>Rhodobacterales</taxon>
        <taxon>Roseobacteraceae</taxon>
        <taxon>Rhodalgimonas</taxon>
    </lineage>
</organism>
<dbReference type="InterPro" id="IPR027417">
    <property type="entry name" value="P-loop_NTPase"/>
</dbReference>
<protein>
    <recommendedName>
        <fullName evidence="3">Sulfotransferase family protein</fullName>
    </recommendedName>
</protein>
<dbReference type="RefSeq" id="WP_317627582.1">
    <property type="nucleotide sequence ID" value="NZ_JANFFA010000009.1"/>
</dbReference>
<proteinExistence type="predicted"/>
<reference evidence="1" key="1">
    <citation type="submission" date="2022-07" db="EMBL/GenBank/DDBJ databases">
        <authorList>
            <person name="Otstavnykh N."/>
            <person name="Isaeva M."/>
            <person name="Bystritskaya E."/>
        </authorList>
    </citation>
    <scope>NUCLEOTIDE SEQUENCE</scope>
    <source>
        <strain evidence="1">10Alg 79</strain>
    </source>
</reference>
<accession>A0AAJ1UEE1</accession>
<evidence type="ECO:0000313" key="1">
    <source>
        <dbReference type="EMBL" id="MDQ2095958.1"/>
    </source>
</evidence>
<dbReference type="AlphaFoldDB" id="A0AAJ1UEE1"/>